<reference evidence="2" key="1">
    <citation type="journal article" date="2013" name="BMC Genomics">
        <title>Unscrambling butterfly oogenesis.</title>
        <authorList>
            <person name="Carter J.M."/>
            <person name="Baker S.C."/>
            <person name="Pink R."/>
            <person name="Carter D.R."/>
            <person name="Collins A."/>
            <person name="Tomlin J."/>
            <person name="Gibbs M."/>
            <person name="Breuker C.J."/>
        </authorList>
    </citation>
    <scope>NUCLEOTIDE SEQUENCE</scope>
    <source>
        <tissue evidence="2">Ovary</tissue>
    </source>
</reference>
<feature type="region of interest" description="Disordered" evidence="1">
    <location>
        <begin position="1"/>
        <end position="38"/>
    </location>
</feature>
<sequence>IDREKTTSKHKNRKSSQSDTSREKVDLENNDIKRSQSDNDILINDKTCGDSQINDNDDTLILSTNISVEKVQCDDELSLDDDDQNQLN</sequence>
<protein>
    <submittedName>
        <fullName evidence="2">Uncharacterized protein</fullName>
    </submittedName>
</protein>
<proteinExistence type="predicted"/>
<evidence type="ECO:0000313" key="2">
    <source>
        <dbReference type="EMBL" id="JAA90892.1"/>
    </source>
</evidence>
<name>S4PZE7_9NEOP</name>
<reference evidence="2" key="2">
    <citation type="submission" date="2013-05" db="EMBL/GenBank/DDBJ databases">
        <authorList>
            <person name="Carter J.-M."/>
            <person name="Baker S.C."/>
            <person name="Pink R."/>
            <person name="Carter D.R.F."/>
            <person name="Collins A."/>
            <person name="Tomlin J."/>
            <person name="Gibbs M."/>
            <person name="Breuker C.J."/>
        </authorList>
    </citation>
    <scope>NUCLEOTIDE SEQUENCE</scope>
    <source>
        <tissue evidence="2">Ovary</tissue>
    </source>
</reference>
<feature type="non-terminal residue" evidence="2">
    <location>
        <position position="1"/>
    </location>
</feature>
<dbReference type="AlphaFoldDB" id="S4PZE7"/>
<accession>S4PZE7</accession>
<evidence type="ECO:0000256" key="1">
    <source>
        <dbReference type="SAM" id="MobiDB-lite"/>
    </source>
</evidence>
<organism evidence="2">
    <name type="scientific">Pararge aegeria</name>
    <name type="common">speckled wood butterfly</name>
    <dbReference type="NCBI Taxonomy" id="116150"/>
    <lineage>
        <taxon>Eukaryota</taxon>
        <taxon>Metazoa</taxon>
        <taxon>Ecdysozoa</taxon>
        <taxon>Arthropoda</taxon>
        <taxon>Hexapoda</taxon>
        <taxon>Insecta</taxon>
        <taxon>Pterygota</taxon>
        <taxon>Neoptera</taxon>
        <taxon>Endopterygota</taxon>
        <taxon>Lepidoptera</taxon>
        <taxon>Glossata</taxon>
        <taxon>Ditrysia</taxon>
        <taxon>Papilionoidea</taxon>
        <taxon>Nymphalidae</taxon>
        <taxon>Satyrinae</taxon>
        <taxon>Satyrini</taxon>
        <taxon>Parargina</taxon>
        <taxon>Pararge</taxon>
    </lineage>
</organism>
<dbReference type="EMBL" id="GAIX01001668">
    <property type="protein sequence ID" value="JAA90892.1"/>
    <property type="molecule type" value="Transcribed_RNA"/>
</dbReference>
<feature type="non-terminal residue" evidence="2">
    <location>
        <position position="88"/>
    </location>
</feature>
<feature type="compositionally biased region" description="Basic and acidic residues" evidence="1">
    <location>
        <begin position="20"/>
        <end position="37"/>
    </location>
</feature>